<accession>A0A9P8NZS2</accession>
<gene>
    <name evidence="1" type="ORF">OGAPHI_005737</name>
</gene>
<dbReference type="Proteomes" id="UP000769157">
    <property type="component" value="Unassembled WGS sequence"/>
</dbReference>
<evidence type="ECO:0000313" key="2">
    <source>
        <dbReference type="Proteomes" id="UP000769157"/>
    </source>
</evidence>
<dbReference type="AlphaFoldDB" id="A0A9P8NZS2"/>
<sequence length="189" mass="20854">MNPPRTSLRSENSAKFCFRRKNSCVEFRWRFSTSSELFAMIVSATPINPSVFAFIVESRKIVHSSNRVSIGSPERNTFGALGAVSSTCGSTDSALRNSSDSPVWNPQMYRIHCTSNDCMFSRGELKAALFLIAIWSMNLASTSASSMLDPESCFIPEPAATRSSTKVWFNKSTTFGSPLDVHSWSKILG</sequence>
<reference evidence="1" key="1">
    <citation type="journal article" date="2021" name="Open Biol.">
        <title>Shared evolutionary footprints suggest mitochondrial oxidative damage underlies multiple complex I losses in fungi.</title>
        <authorList>
            <person name="Schikora-Tamarit M.A."/>
            <person name="Marcet-Houben M."/>
            <person name="Nosek J."/>
            <person name="Gabaldon T."/>
        </authorList>
    </citation>
    <scope>NUCLEOTIDE SEQUENCE</scope>
    <source>
        <strain evidence="1">CBS6075</strain>
    </source>
</reference>
<name>A0A9P8NZS2_9ASCO</name>
<dbReference type="GeneID" id="70237701"/>
<dbReference type="RefSeq" id="XP_046059574.1">
    <property type="nucleotide sequence ID" value="XM_046206950.1"/>
</dbReference>
<comment type="caution">
    <text evidence="1">The sequence shown here is derived from an EMBL/GenBank/DDBJ whole genome shotgun (WGS) entry which is preliminary data.</text>
</comment>
<protein>
    <submittedName>
        <fullName evidence="1">Uncharacterized protein</fullName>
    </submittedName>
</protein>
<evidence type="ECO:0000313" key="1">
    <source>
        <dbReference type="EMBL" id="KAH3662485.1"/>
    </source>
</evidence>
<organism evidence="1 2">
    <name type="scientific">Ogataea philodendri</name>
    <dbReference type="NCBI Taxonomy" id="1378263"/>
    <lineage>
        <taxon>Eukaryota</taxon>
        <taxon>Fungi</taxon>
        <taxon>Dikarya</taxon>
        <taxon>Ascomycota</taxon>
        <taxon>Saccharomycotina</taxon>
        <taxon>Pichiomycetes</taxon>
        <taxon>Pichiales</taxon>
        <taxon>Pichiaceae</taxon>
        <taxon>Ogataea</taxon>
    </lineage>
</organism>
<reference evidence="1" key="2">
    <citation type="submission" date="2021-01" db="EMBL/GenBank/DDBJ databases">
        <authorList>
            <person name="Schikora-Tamarit M.A."/>
        </authorList>
    </citation>
    <scope>NUCLEOTIDE SEQUENCE</scope>
    <source>
        <strain evidence="1">CBS6075</strain>
    </source>
</reference>
<dbReference type="EMBL" id="JAEUBE010000378">
    <property type="protein sequence ID" value="KAH3662485.1"/>
    <property type="molecule type" value="Genomic_DNA"/>
</dbReference>
<keyword evidence="2" id="KW-1185">Reference proteome</keyword>
<proteinExistence type="predicted"/>